<protein>
    <submittedName>
        <fullName evidence="2">Uncharacterized protein</fullName>
    </submittedName>
</protein>
<dbReference type="AlphaFoldDB" id="A0A3N4LZM1"/>
<accession>A0A3N4LZM1</accession>
<evidence type="ECO:0000256" key="1">
    <source>
        <dbReference type="SAM" id="MobiDB-lite"/>
    </source>
</evidence>
<feature type="region of interest" description="Disordered" evidence="1">
    <location>
        <begin position="1"/>
        <end position="22"/>
    </location>
</feature>
<dbReference type="EMBL" id="ML121529">
    <property type="protein sequence ID" value="RPB28374.1"/>
    <property type="molecule type" value="Genomic_DNA"/>
</dbReference>
<organism evidence="2 3">
    <name type="scientific">Terfezia boudieri ATCC MYA-4762</name>
    <dbReference type="NCBI Taxonomy" id="1051890"/>
    <lineage>
        <taxon>Eukaryota</taxon>
        <taxon>Fungi</taxon>
        <taxon>Dikarya</taxon>
        <taxon>Ascomycota</taxon>
        <taxon>Pezizomycotina</taxon>
        <taxon>Pezizomycetes</taxon>
        <taxon>Pezizales</taxon>
        <taxon>Pezizaceae</taxon>
        <taxon>Terfezia</taxon>
    </lineage>
</organism>
<evidence type="ECO:0000313" key="2">
    <source>
        <dbReference type="EMBL" id="RPB28374.1"/>
    </source>
</evidence>
<keyword evidence="3" id="KW-1185">Reference proteome</keyword>
<dbReference type="Proteomes" id="UP000267821">
    <property type="component" value="Unassembled WGS sequence"/>
</dbReference>
<evidence type="ECO:0000313" key="3">
    <source>
        <dbReference type="Proteomes" id="UP000267821"/>
    </source>
</evidence>
<dbReference type="OrthoDB" id="5426707at2759"/>
<reference evidence="2 3" key="1">
    <citation type="journal article" date="2018" name="Nat. Ecol. Evol.">
        <title>Pezizomycetes genomes reveal the molecular basis of ectomycorrhizal truffle lifestyle.</title>
        <authorList>
            <person name="Murat C."/>
            <person name="Payen T."/>
            <person name="Noel B."/>
            <person name="Kuo A."/>
            <person name="Morin E."/>
            <person name="Chen J."/>
            <person name="Kohler A."/>
            <person name="Krizsan K."/>
            <person name="Balestrini R."/>
            <person name="Da Silva C."/>
            <person name="Montanini B."/>
            <person name="Hainaut M."/>
            <person name="Levati E."/>
            <person name="Barry K.W."/>
            <person name="Belfiori B."/>
            <person name="Cichocki N."/>
            <person name="Clum A."/>
            <person name="Dockter R.B."/>
            <person name="Fauchery L."/>
            <person name="Guy J."/>
            <person name="Iotti M."/>
            <person name="Le Tacon F."/>
            <person name="Lindquist E.A."/>
            <person name="Lipzen A."/>
            <person name="Malagnac F."/>
            <person name="Mello A."/>
            <person name="Molinier V."/>
            <person name="Miyauchi S."/>
            <person name="Poulain J."/>
            <person name="Riccioni C."/>
            <person name="Rubini A."/>
            <person name="Sitrit Y."/>
            <person name="Splivallo R."/>
            <person name="Traeger S."/>
            <person name="Wang M."/>
            <person name="Zifcakova L."/>
            <person name="Wipf D."/>
            <person name="Zambonelli A."/>
            <person name="Paolocci F."/>
            <person name="Nowrousian M."/>
            <person name="Ottonello S."/>
            <person name="Baldrian P."/>
            <person name="Spatafora J.W."/>
            <person name="Henrissat B."/>
            <person name="Nagy L.G."/>
            <person name="Aury J.M."/>
            <person name="Wincker P."/>
            <person name="Grigoriev I.V."/>
            <person name="Bonfante P."/>
            <person name="Martin F.M."/>
        </authorList>
    </citation>
    <scope>NUCLEOTIDE SEQUENCE [LARGE SCALE GENOMIC DNA]</scope>
    <source>
        <strain evidence="2 3">ATCC MYA-4762</strain>
    </source>
</reference>
<proteinExistence type="predicted"/>
<dbReference type="InParanoid" id="A0A3N4LZM1"/>
<gene>
    <name evidence="2" type="ORF">L211DRAFT_777517</name>
</gene>
<name>A0A3N4LZM1_9PEZI</name>
<sequence>MPLLRSSRAPAAHTTAAKPSLMSRIMGRSPRTNTALTIRTKPVHHHKRRPSIGDKISGAMLKLKGSLTNRTGRKVS</sequence>